<dbReference type="Pfam" id="PF13188">
    <property type="entry name" value="PAS_8"/>
    <property type="match status" value="1"/>
</dbReference>
<dbReference type="Pfam" id="PF00512">
    <property type="entry name" value="HisKA"/>
    <property type="match status" value="1"/>
</dbReference>
<evidence type="ECO:0000256" key="3">
    <source>
        <dbReference type="ARBA" id="ARBA00022553"/>
    </source>
</evidence>
<dbReference type="EC" id="2.7.13.3" evidence="2"/>
<dbReference type="SMART" id="SM00387">
    <property type="entry name" value="HATPase_c"/>
    <property type="match status" value="1"/>
</dbReference>
<dbReference type="Gene3D" id="3.30.450.20">
    <property type="entry name" value="PAS domain"/>
    <property type="match status" value="3"/>
</dbReference>
<dbReference type="AlphaFoldDB" id="K9ZYR6"/>
<feature type="domain" description="PAC" evidence="10">
    <location>
        <begin position="203"/>
        <end position="255"/>
    </location>
</feature>
<dbReference type="GO" id="GO:0000155">
    <property type="term" value="F:phosphorelay sensor kinase activity"/>
    <property type="evidence" value="ECO:0007669"/>
    <property type="project" value="InterPro"/>
</dbReference>
<dbReference type="NCBIfam" id="TIGR00229">
    <property type="entry name" value="sensory_box"/>
    <property type="match status" value="1"/>
</dbReference>
<dbReference type="PROSITE" id="PS50109">
    <property type="entry name" value="HIS_KIN"/>
    <property type="match status" value="1"/>
</dbReference>
<dbReference type="InterPro" id="IPR000700">
    <property type="entry name" value="PAS-assoc_C"/>
</dbReference>
<dbReference type="SUPFAM" id="SSF55785">
    <property type="entry name" value="PYP-like sensor domain (PAS domain)"/>
    <property type="match status" value="3"/>
</dbReference>
<dbReference type="InterPro" id="IPR003018">
    <property type="entry name" value="GAF"/>
</dbReference>
<evidence type="ECO:0000259" key="8">
    <source>
        <dbReference type="PROSITE" id="PS50109"/>
    </source>
</evidence>
<dbReference type="InterPro" id="IPR000014">
    <property type="entry name" value="PAS"/>
</dbReference>
<keyword evidence="3" id="KW-0597">Phosphoprotein</keyword>
<dbReference type="SUPFAM" id="SSF55874">
    <property type="entry name" value="ATPase domain of HSP90 chaperone/DNA topoisomerase II/histidine kinase"/>
    <property type="match status" value="1"/>
</dbReference>
<dbReference type="HOGENOM" id="CLU_000445_114_41_0"/>
<dbReference type="Pfam" id="PF01590">
    <property type="entry name" value="GAF"/>
    <property type="match status" value="1"/>
</dbReference>
<dbReference type="GO" id="GO:0030295">
    <property type="term" value="F:protein kinase activator activity"/>
    <property type="evidence" value="ECO:0007669"/>
    <property type="project" value="TreeGrafter"/>
</dbReference>
<dbReference type="Gene3D" id="1.10.287.130">
    <property type="match status" value="1"/>
</dbReference>
<dbReference type="CDD" id="cd00082">
    <property type="entry name" value="HisKA"/>
    <property type="match status" value="1"/>
</dbReference>
<evidence type="ECO:0000256" key="7">
    <source>
        <dbReference type="SAM" id="Coils"/>
    </source>
</evidence>
<keyword evidence="7" id="KW-0175">Coiled coil</keyword>
<dbReference type="InterPro" id="IPR013656">
    <property type="entry name" value="PAS_4"/>
</dbReference>
<keyword evidence="4" id="KW-0808">Transferase</keyword>
<dbReference type="RefSeq" id="WP_015234211.1">
    <property type="nucleotide sequence ID" value="NC_019793.1"/>
</dbReference>
<dbReference type="Pfam" id="PF02518">
    <property type="entry name" value="HATPase_c"/>
    <property type="match status" value="1"/>
</dbReference>
<evidence type="ECO:0000259" key="10">
    <source>
        <dbReference type="PROSITE" id="PS50113"/>
    </source>
</evidence>
<feature type="domain" description="Histidine kinase" evidence="8">
    <location>
        <begin position="589"/>
        <end position="803"/>
    </location>
</feature>
<gene>
    <name evidence="11" type="ordered locus">Deipe_0299</name>
</gene>
<dbReference type="CDD" id="cd00130">
    <property type="entry name" value="PAS"/>
    <property type="match status" value="2"/>
</dbReference>
<dbReference type="SUPFAM" id="SSF47384">
    <property type="entry name" value="Homodimeric domain of signal transducing histidine kinase"/>
    <property type="match status" value="1"/>
</dbReference>
<dbReference type="OrthoDB" id="9813394at2"/>
<dbReference type="PATRIC" id="fig|937777.3.peg.307"/>
<comment type="catalytic activity">
    <reaction evidence="1">
        <text>ATP + protein L-histidine = ADP + protein N-phospho-L-histidine.</text>
        <dbReference type="EC" id="2.7.13.3"/>
    </reaction>
</comment>
<dbReference type="GO" id="GO:0000156">
    <property type="term" value="F:phosphorelay response regulator activity"/>
    <property type="evidence" value="ECO:0007669"/>
    <property type="project" value="TreeGrafter"/>
</dbReference>
<accession>K9ZYR6</accession>
<evidence type="ECO:0000313" key="12">
    <source>
        <dbReference type="Proteomes" id="UP000010467"/>
    </source>
</evidence>
<proteinExistence type="predicted"/>
<feature type="coiled-coil region" evidence="7">
    <location>
        <begin position="552"/>
        <end position="586"/>
    </location>
</feature>
<dbReference type="InterPro" id="IPR003661">
    <property type="entry name" value="HisK_dim/P_dom"/>
</dbReference>
<evidence type="ECO:0000256" key="2">
    <source>
        <dbReference type="ARBA" id="ARBA00012438"/>
    </source>
</evidence>
<dbReference type="Proteomes" id="UP000010467">
    <property type="component" value="Chromosome"/>
</dbReference>
<dbReference type="STRING" id="937777.Deipe_0299"/>
<dbReference type="SMART" id="SM00086">
    <property type="entry name" value="PAC"/>
    <property type="match status" value="3"/>
</dbReference>
<dbReference type="EMBL" id="CP003382">
    <property type="protein sequence ID" value="AFZ65900.1"/>
    <property type="molecule type" value="Genomic_DNA"/>
</dbReference>
<reference evidence="12" key="1">
    <citation type="submission" date="2012-03" db="EMBL/GenBank/DDBJ databases">
        <title>Complete sequence of chromosome of Deinococcus peraridilitoris DSM 19664.</title>
        <authorList>
            <person name="Lucas S."/>
            <person name="Copeland A."/>
            <person name="Lapidus A."/>
            <person name="Glavina del Rio T."/>
            <person name="Dalin E."/>
            <person name="Tice H."/>
            <person name="Bruce D."/>
            <person name="Goodwin L."/>
            <person name="Pitluck S."/>
            <person name="Peters L."/>
            <person name="Mikhailova N."/>
            <person name="Lu M."/>
            <person name="Kyrpides N."/>
            <person name="Mavromatis K."/>
            <person name="Ivanova N."/>
            <person name="Brettin T."/>
            <person name="Detter J.C."/>
            <person name="Han C."/>
            <person name="Larimer F."/>
            <person name="Land M."/>
            <person name="Hauser L."/>
            <person name="Markowitz V."/>
            <person name="Cheng J.-F."/>
            <person name="Hugenholtz P."/>
            <person name="Woyke T."/>
            <person name="Wu D."/>
            <person name="Pukall R."/>
            <person name="Steenblock K."/>
            <person name="Brambilla E."/>
            <person name="Klenk H.-P."/>
            <person name="Eisen J.A."/>
        </authorList>
    </citation>
    <scope>NUCLEOTIDE SEQUENCE [LARGE SCALE GENOMIC DNA]</scope>
    <source>
        <strain evidence="12">DSM 19664 / LMG 22246 / CIP 109416 / KR-200</strain>
    </source>
</reference>
<dbReference type="InterPro" id="IPR036890">
    <property type="entry name" value="HATPase_C_sf"/>
</dbReference>
<keyword evidence="5 11" id="KW-0418">Kinase</keyword>
<dbReference type="InterPro" id="IPR029016">
    <property type="entry name" value="GAF-like_dom_sf"/>
</dbReference>
<keyword evidence="6" id="KW-0472">Membrane</keyword>
<dbReference type="SUPFAM" id="SSF55781">
    <property type="entry name" value="GAF domain-like"/>
    <property type="match status" value="1"/>
</dbReference>
<dbReference type="PRINTS" id="PR00344">
    <property type="entry name" value="BCTRLSENSOR"/>
</dbReference>
<dbReference type="SMART" id="SM00388">
    <property type="entry name" value="HisKA"/>
    <property type="match status" value="1"/>
</dbReference>
<dbReference type="InterPro" id="IPR036097">
    <property type="entry name" value="HisK_dim/P_sf"/>
</dbReference>
<sequence>MRDLLLSEAGVLYDALPGPLCITDARGNILFINRAWRAALNGGKATRPNLAITDLFHPEDQVTWQHHWEQAALSGGFTGRFQVWQAEGRSCWYQLQVCRAAGREGERGSWLVSACDVDEQVRREHDLRREVSELQGMVDASAECIKLLDLDARLLSMNQGGMQVMEVEDFDACRNLLWSSFWQGEVGVTIEHALQEARAGRTFTFEGQAATMKGTLKWWEVRVSPIYDQQGRIYRLLAISRDISLRKDAEKTRQESEMRLRSLIEASPISITTTSAGGTVTEANPATLALTGWTPEDLKAERASWHRQTLPEYADLDRSATEQALRAGRSEPYEKEILGAGGVRVPVRVVLARGEASEPQRFIWYIQDLRPQKAAERALSELNTELECRVHQRTAELEERTVALDAFARFTDAVGTETDVLALARGALSVIQARFVDATGVYYERKGETWQARVWTSDLAEDTRKVITQGIPVDAPVFAEPLRRRSPWFVDHWNARREGIDHTEQYHAAANLPLLLNNEVRGFLAVGLRHTGTWSDTDRAMVQAIARGLNLALERTEHARQLELQRRELQEQTRELQGANEELEAFAYSVSHDLRAPVRHIAGYTALIHKSLGERLDPKTARYLSVVDQSATRMNTLIDAMLDLARTSRVPLRMESVDLDALVSRVRRELAPDHESRSVQWNVSPLPQVHGDQGTLYQVMVNLISNALKYSRTREVSRIDVWSEEHEHGWAIFVRDNGVGFDPRYGDKLFGVFQRLHRQEEFEGTGVGLANVRRIVHRHGGQVWAEGRPGEGATIGFTLSRTS</sequence>
<evidence type="ECO:0000256" key="4">
    <source>
        <dbReference type="ARBA" id="ARBA00022679"/>
    </source>
</evidence>
<dbReference type="GO" id="GO:0007234">
    <property type="term" value="P:osmosensory signaling via phosphorelay pathway"/>
    <property type="evidence" value="ECO:0007669"/>
    <property type="project" value="TreeGrafter"/>
</dbReference>
<dbReference type="InterPro" id="IPR005467">
    <property type="entry name" value="His_kinase_dom"/>
</dbReference>
<dbReference type="PROSITE" id="PS50112">
    <property type="entry name" value="PAS"/>
    <property type="match status" value="1"/>
</dbReference>
<dbReference type="KEGG" id="dpd:Deipe_0299"/>
<evidence type="ECO:0000256" key="1">
    <source>
        <dbReference type="ARBA" id="ARBA00000085"/>
    </source>
</evidence>
<keyword evidence="12" id="KW-1185">Reference proteome</keyword>
<evidence type="ECO:0000259" key="9">
    <source>
        <dbReference type="PROSITE" id="PS50112"/>
    </source>
</evidence>
<organism evidence="11 12">
    <name type="scientific">Deinococcus peraridilitoris (strain DSM 19664 / LMG 22246 / CIP 109416 / KR-200)</name>
    <dbReference type="NCBI Taxonomy" id="937777"/>
    <lineage>
        <taxon>Bacteria</taxon>
        <taxon>Thermotogati</taxon>
        <taxon>Deinococcota</taxon>
        <taxon>Deinococci</taxon>
        <taxon>Deinococcales</taxon>
        <taxon>Deinococcaceae</taxon>
        <taxon>Deinococcus</taxon>
    </lineage>
</organism>
<dbReference type="InterPro" id="IPR001610">
    <property type="entry name" value="PAC"/>
</dbReference>
<dbReference type="GO" id="GO:0016020">
    <property type="term" value="C:membrane"/>
    <property type="evidence" value="ECO:0007669"/>
    <property type="project" value="UniProtKB-SubCell"/>
</dbReference>
<name>K9ZYR6_DEIPD</name>
<feature type="domain" description="PAS" evidence="9">
    <location>
        <begin position="256"/>
        <end position="328"/>
    </location>
</feature>
<dbReference type="Pfam" id="PF08448">
    <property type="entry name" value="PAS_4"/>
    <property type="match status" value="2"/>
</dbReference>
<protein>
    <recommendedName>
        <fullName evidence="2">histidine kinase</fullName>
        <ecNumber evidence="2">2.7.13.3</ecNumber>
    </recommendedName>
</protein>
<dbReference type="InterPro" id="IPR035965">
    <property type="entry name" value="PAS-like_dom_sf"/>
</dbReference>
<dbReference type="InterPro" id="IPR003594">
    <property type="entry name" value="HATPase_dom"/>
</dbReference>
<dbReference type="PANTHER" id="PTHR42878:SF15">
    <property type="entry name" value="BACTERIOPHYTOCHROME"/>
    <property type="match status" value="1"/>
</dbReference>
<dbReference type="Gene3D" id="3.30.565.10">
    <property type="entry name" value="Histidine kinase-like ATPase, C-terminal domain"/>
    <property type="match status" value="1"/>
</dbReference>
<dbReference type="PANTHER" id="PTHR42878">
    <property type="entry name" value="TWO-COMPONENT HISTIDINE KINASE"/>
    <property type="match status" value="1"/>
</dbReference>
<dbReference type="PROSITE" id="PS50113">
    <property type="entry name" value="PAC"/>
    <property type="match status" value="1"/>
</dbReference>
<evidence type="ECO:0000256" key="5">
    <source>
        <dbReference type="ARBA" id="ARBA00022777"/>
    </source>
</evidence>
<dbReference type="InterPro" id="IPR004358">
    <property type="entry name" value="Sig_transdc_His_kin-like_C"/>
</dbReference>
<dbReference type="Gene3D" id="3.30.450.40">
    <property type="match status" value="1"/>
</dbReference>
<dbReference type="FunFam" id="3.30.565.10:FF:000006">
    <property type="entry name" value="Sensor histidine kinase WalK"/>
    <property type="match status" value="1"/>
</dbReference>
<evidence type="ECO:0000256" key="6">
    <source>
        <dbReference type="ARBA" id="ARBA00023136"/>
    </source>
</evidence>
<dbReference type="SMART" id="SM00091">
    <property type="entry name" value="PAS"/>
    <property type="match status" value="3"/>
</dbReference>
<dbReference type="InterPro" id="IPR050351">
    <property type="entry name" value="BphY/WalK/GraS-like"/>
</dbReference>
<dbReference type="eggNOG" id="COG4251">
    <property type="taxonomic scope" value="Bacteria"/>
</dbReference>
<evidence type="ECO:0000313" key="11">
    <source>
        <dbReference type="EMBL" id="AFZ65900.1"/>
    </source>
</evidence>